<keyword evidence="5 8" id="KW-0547">Nucleotide-binding</keyword>
<evidence type="ECO:0000313" key="10">
    <source>
        <dbReference type="EMBL" id="KAJ3056634.1"/>
    </source>
</evidence>
<evidence type="ECO:0000256" key="8">
    <source>
        <dbReference type="RuleBase" id="RU364126"/>
    </source>
</evidence>
<dbReference type="InterPro" id="IPR009286">
    <property type="entry name" value="Ins_P5_2-kin"/>
</dbReference>
<dbReference type="PANTHER" id="PTHR14456">
    <property type="entry name" value="INOSITOL POLYPHOSPHATE KINASE 1"/>
    <property type="match status" value="1"/>
</dbReference>
<dbReference type="PANTHER" id="PTHR14456:SF2">
    <property type="entry name" value="INOSITOL-PENTAKISPHOSPHATE 2-KINASE"/>
    <property type="match status" value="1"/>
</dbReference>
<feature type="region of interest" description="Disordered" evidence="9">
    <location>
        <begin position="330"/>
        <end position="383"/>
    </location>
</feature>
<reference evidence="10" key="1">
    <citation type="submission" date="2020-05" db="EMBL/GenBank/DDBJ databases">
        <title>Phylogenomic resolution of chytrid fungi.</title>
        <authorList>
            <person name="Stajich J.E."/>
            <person name="Amses K."/>
            <person name="Simmons R."/>
            <person name="Seto K."/>
            <person name="Myers J."/>
            <person name="Bonds A."/>
            <person name="Quandt C.A."/>
            <person name="Barry K."/>
            <person name="Liu P."/>
            <person name="Grigoriev I."/>
            <person name="Longcore J.E."/>
            <person name="James T.Y."/>
        </authorList>
    </citation>
    <scope>NUCLEOTIDE SEQUENCE</scope>
    <source>
        <strain evidence="10">JEL0318</strain>
    </source>
</reference>
<feature type="compositionally biased region" description="Basic and acidic residues" evidence="9">
    <location>
        <begin position="361"/>
        <end position="383"/>
    </location>
</feature>
<dbReference type="Proteomes" id="UP001212841">
    <property type="component" value="Unassembled WGS sequence"/>
</dbReference>
<dbReference type="AlphaFoldDB" id="A0AAD5SJW6"/>
<dbReference type="EC" id="2.7.1.158" evidence="2 8"/>
<dbReference type="InterPro" id="IPR043001">
    <property type="entry name" value="IP5_2-K_N_lobe"/>
</dbReference>
<evidence type="ECO:0000256" key="1">
    <source>
        <dbReference type="ARBA" id="ARBA00001774"/>
    </source>
</evidence>
<keyword evidence="7 8" id="KW-0067">ATP-binding</keyword>
<sequence>MSHRESKQLQFESTPDMPKSQPLTYSQLLDPAVWSYKAEGNANVVLTYVGRDSAFFGYVLRLRKEPAAPVKSSGEDAPHIHSLDHEYAFQRNVIGVLLGKEYVAEMQPVPMTREFLTAIGKVIDEARPQSRRGRGPDMNQSVAPLLPDHTLMQEVFAANSVLDSSAAPPPPSAPPTVVALELKVEDDELFCPLDLYSGDVNRVKSALQVLCQTPQNNLRFFLDGAQYPVDNTDTRARLDLFLSGGFDKILDLIAKILIDDPLFRVLKTRQQSLDAYDIEWIFKWYSALAETGKEPRDPTEEEWEAIVQDYLDEGREGPKRAVDGSISAINADAGSFDSGSDTEAPQPKRKRKDSTASIGSLDRHSFEPKGKRRRLDSDTDPFRDEISDAEKLHRVQLFMLSVTLKDLSVIITVDKDNNSKEEKSDQAPHLGKPMGAIRLGNESFRYKLRVVDIDPKRIDKISHYYQLDQDIIRHFQTLKEDKRCQP</sequence>
<comment type="domain">
    <text evidence="8">The EXKPK motif is conserved in inositol-pentakisphosphate 2-kinases of both family 1 and 2.</text>
</comment>
<feature type="region of interest" description="Disordered" evidence="9">
    <location>
        <begin position="1"/>
        <end position="22"/>
    </location>
</feature>
<evidence type="ECO:0000256" key="9">
    <source>
        <dbReference type="SAM" id="MobiDB-lite"/>
    </source>
</evidence>
<comment type="caution">
    <text evidence="10">The sequence shown here is derived from an EMBL/GenBank/DDBJ whole genome shotgun (WGS) entry which is preliminary data.</text>
</comment>
<comment type="catalytic activity">
    <reaction evidence="1 8">
        <text>1D-myo-inositol 1,3,4,5,6-pentakisphosphate + ATP = 1D-myo-inositol hexakisphosphate + ADP + H(+)</text>
        <dbReference type="Rhea" id="RHEA:20313"/>
        <dbReference type="ChEBI" id="CHEBI:15378"/>
        <dbReference type="ChEBI" id="CHEBI:30616"/>
        <dbReference type="ChEBI" id="CHEBI:57733"/>
        <dbReference type="ChEBI" id="CHEBI:58130"/>
        <dbReference type="ChEBI" id="CHEBI:456216"/>
        <dbReference type="EC" id="2.7.1.158"/>
    </reaction>
</comment>
<dbReference type="EMBL" id="JADGJD010000026">
    <property type="protein sequence ID" value="KAJ3056634.1"/>
    <property type="molecule type" value="Genomic_DNA"/>
</dbReference>
<keyword evidence="4 8" id="KW-0808">Transferase</keyword>
<evidence type="ECO:0000256" key="5">
    <source>
        <dbReference type="ARBA" id="ARBA00022741"/>
    </source>
</evidence>
<gene>
    <name evidence="10" type="primary">IPK1</name>
    <name evidence="10" type="ORF">HK097_005558</name>
</gene>
<keyword evidence="11" id="KW-1185">Reference proteome</keyword>
<proteinExistence type="predicted"/>
<dbReference type="GO" id="GO:0005524">
    <property type="term" value="F:ATP binding"/>
    <property type="evidence" value="ECO:0007669"/>
    <property type="project" value="UniProtKB-KW"/>
</dbReference>
<dbReference type="Gene3D" id="3.30.200.110">
    <property type="entry name" value="Inositol-pentakisphosphate 2-kinase, N-lobe"/>
    <property type="match status" value="1"/>
</dbReference>
<organism evidence="10 11">
    <name type="scientific">Rhizophlyctis rosea</name>
    <dbReference type="NCBI Taxonomy" id="64517"/>
    <lineage>
        <taxon>Eukaryota</taxon>
        <taxon>Fungi</taxon>
        <taxon>Fungi incertae sedis</taxon>
        <taxon>Chytridiomycota</taxon>
        <taxon>Chytridiomycota incertae sedis</taxon>
        <taxon>Chytridiomycetes</taxon>
        <taxon>Rhizophlyctidales</taxon>
        <taxon>Rhizophlyctidaceae</taxon>
        <taxon>Rhizophlyctis</taxon>
    </lineage>
</organism>
<evidence type="ECO:0000256" key="3">
    <source>
        <dbReference type="ARBA" id="ARBA00014846"/>
    </source>
</evidence>
<evidence type="ECO:0000313" key="11">
    <source>
        <dbReference type="Proteomes" id="UP001212841"/>
    </source>
</evidence>
<protein>
    <recommendedName>
        <fullName evidence="3 8">Inositol-pentakisphosphate 2-kinase</fullName>
        <ecNumber evidence="2 8">2.7.1.158</ecNumber>
    </recommendedName>
</protein>
<evidence type="ECO:0000256" key="7">
    <source>
        <dbReference type="ARBA" id="ARBA00022840"/>
    </source>
</evidence>
<dbReference type="GO" id="GO:0005634">
    <property type="term" value="C:nucleus"/>
    <property type="evidence" value="ECO:0007669"/>
    <property type="project" value="TreeGrafter"/>
</dbReference>
<evidence type="ECO:0000256" key="2">
    <source>
        <dbReference type="ARBA" id="ARBA00012023"/>
    </source>
</evidence>
<dbReference type="Pfam" id="PF06090">
    <property type="entry name" value="Ins_P5_2-kin"/>
    <property type="match status" value="1"/>
</dbReference>
<comment type="function">
    <text evidence="8">Phosphorylates Ins(1,3,4,5,6)P5 at position 2 to form Ins(1,2,3,4,5,6)P6 (InsP6 or phytate).</text>
</comment>
<keyword evidence="6 8" id="KW-0418">Kinase</keyword>
<dbReference type="GO" id="GO:0032958">
    <property type="term" value="P:inositol phosphate biosynthetic process"/>
    <property type="evidence" value="ECO:0007669"/>
    <property type="project" value="TreeGrafter"/>
</dbReference>
<evidence type="ECO:0000256" key="4">
    <source>
        <dbReference type="ARBA" id="ARBA00022679"/>
    </source>
</evidence>
<accession>A0AAD5SJW6</accession>
<evidence type="ECO:0000256" key="6">
    <source>
        <dbReference type="ARBA" id="ARBA00022777"/>
    </source>
</evidence>
<name>A0AAD5SJW6_9FUNG</name>
<dbReference type="GO" id="GO:0035299">
    <property type="term" value="F:inositol-1,3,4,5,6-pentakisphosphate 2-kinase activity"/>
    <property type="evidence" value="ECO:0007669"/>
    <property type="project" value="UniProtKB-EC"/>
</dbReference>